<gene>
    <name evidence="1" type="ORF">DNH61_07280</name>
</gene>
<accession>A0A2W1LY89</accession>
<dbReference type="AlphaFoldDB" id="A0A2W1LY89"/>
<name>A0A2W1LY89_9BACL</name>
<evidence type="ECO:0008006" key="3">
    <source>
        <dbReference type="Google" id="ProtNLM"/>
    </source>
</evidence>
<reference evidence="1 2" key="1">
    <citation type="submission" date="2018-06" db="EMBL/GenBank/DDBJ databases">
        <title>Paenibacillus imtechensis sp. nov.</title>
        <authorList>
            <person name="Pinnaka A.K."/>
            <person name="Singh H."/>
            <person name="Kaur M."/>
        </authorList>
    </citation>
    <scope>NUCLEOTIDE SEQUENCE [LARGE SCALE GENOMIC DNA]</scope>
    <source>
        <strain evidence="1 2">SMB1</strain>
    </source>
</reference>
<dbReference type="EMBL" id="QKRB01000037">
    <property type="protein sequence ID" value="PZD96651.1"/>
    <property type="molecule type" value="Genomic_DNA"/>
</dbReference>
<evidence type="ECO:0000313" key="2">
    <source>
        <dbReference type="Proteomes" id="UP000249522"/>
    </source>
</evidence>
<sequence>MSAWDQVNMTAKLADMKDQHYQMLLAFHSMLDILIDKGLISRDELERKAAALDAESEAAISSLLRPMG</sequence>
<dbReference type="Proteomes" id="UP000249522">
    <property type="component" value="Unassembled WGS sequence"/>
</dbReference>
<dbReference type="OrthoDB" id="2991654at2"/>
<keyword evidence="2" id="KW-1185">Reference proteome</keyword>
<proteinExistence type="predicted"/>
<evidence type="ECO:0000313" key="1">
    <source>
        <dbReference type="EMBL" id="PZD96651.1"/>
    </source>
</evidence>
<comment type="caution">
    <text evidence="1">The sequence shown here is derived from an EMBL/GenBank/DDBJ whole genome shotgun (WGS) entry which is preliminary data.</text>
</comment>
<organism evidence="1 2">
    <name type="scientific">Paenibacillus sambharensis</name>
    <dbReference type="NCBI Taxonomy" id="1803190"/>
    <lineage>
        <taxon>Bacteria</taxon>
        <taxon>Bacillati</taxon>
        <taxon>Bacillota</taxon>
        <taxon>Bacilli</taxon>
        <taxon>Bacillales</taxon>
        <taxon>Paenibacillaceae</taxon>
        <taxon>Paenibacillus</taxon>
    </lineage>
</organism>
<protein>
    <recommendedName>
        <fullName evidence="3">Nitrile hydratase subunit beta</fullName>
    </recommendedName>
</protein>